<dbReference type="SUPFAM" id="SSF103481">
    <property type="entry name" value="Multidrug resistance efflux transporter EmrE"/>
    <property type="match status" value="2"/>
</dbReference>
<reference evidence="3" key="1">
    <citation type="submission" date="2022-11" db="EMBL/GenBank/DDBJ databases">
        <title>Hoeflea poritis sp. nov., isolated from scleractinian coral Porites lutea.</title>
        <authorList>
            <person name="Zhang G."/>
            <person name="Wei Q."/>
            <person name="Cai L."/>
        </authorList>
    </citation>
    <scope>NUCLEOTIDE SEQUENCE</scope>
    <source>
        <strain evidence="3">E7-10</strain>
    </source>
</reference>
<feature type="transmembrane region" description="Helical" evidence="1">
    <location>
        <begin position="147"/>
        <end position="168"/>
    </location>
</feature>
<evidence type="ECO:0000313" key="3">
    <source>
        <dbReference type="EMBL" id="MDA4844851.1"/>
    </source>
</evidence>
<keyword evidence="4" id="KW-1185">Reference proteome</keyword>
<keyword evidence="1" id="KW-0812">Transmembrane</keyword>
<dbReference type="PANTHER" id="PTHR22911:SF135">
    <property type="entry name" value="BLR4310 PROTEIN"/>
    <property type="match status" value="1"/>
</dbReference>
<feature type="transmembrane region" description="Helical" evidence="1">
    <location>
        <begin position="42"/>
        <end position="60"/>
    </location>
</feature>
<accession>A0ABT4VJH9</accession>
<feature type="transmembrane region" description="Helical" evidence="1">
    <location>
        <begin position="279"/>
        <end position="297"/>
    </location>
</feature>
<evidence type="ECO:0000256" key="1">
    <source>
        <dbReference type="SAM" id="Phobius"/>
    </source>
</evidence>
<feature type="transmembrane region" description="Helical" evidence="1">
    <location>
        <begin position="220"/>
        <end position="242"/>
    </location>
</feature>
<dbReference type="InterPro" id="IPR000620">
    <property type="entry name" value="EamA_dom"/>
</dbReference>
<feature type="transmembrane region" description="Helical" evidence="1">
    <location>
        <begin position="124"/>
        <end position="141"/>
    </location>
</feature>
<feature type="transmembrane region" description="Helical" evidence="1">
    <location>
        <begin position="180"/>
        <end position="200"/>
    </location>
</feature>
<evidence type="ECO:0000313" key="4">
    <source>
        <dbReference type="Proteomes" id="UP001148313"/>
    </source>
</evidence>
<gene>
    <name evidence="3" type="ORF">OOZ53_05790</name>
</gene>
<evidence type="ECO:0000259" key="2">
    <source>
        <dbReference type="Pfam" id="PF00892"/>
    </source>
</evidence>
<feature type="transmembrane region" description="Helical" evidence="1">
    <location>
        <begin position="72"/>
        <end position="90"/>
    </location>
</feature>
<organism evidence="3 4">
    <name type="scientific">Hoeflea poritis</name>
    <dbReference type="NCBI Taxonomy" id="2993659"/>
    <lineage>
        <taxon>Bacteria</taxon>
        <taxon>Pseudomonadati</taxon>
        <taxon>Pseudomonadota</taxon>
        <taxon>Alphaproteobacteria</taxon>
        <taxon>Hyphomicrobiales</taxon>
        <taxon>Rhizobiaceae</taxon>
        <taxon>Hoeflea</taxon>
    </lineage>
</organism>
<comment type="caution">
    <text evidence="3">The sequence shown here is derived from an EMBL/GenBank/DDBJ whole genome shotgun (WGS) entry which is preliminary data.</text>
</comment>
<dbReference type="PANTHER" id="PTHR22911">
    <property type="entry name" value="ACYL-MALONYL CONDENSING ENZYME-RELATED"/>
    <property type="match status" value="1"/>
</dbReference>
<protein>
    <submittedName>
        <fullName evidence="3">DMT family transporter</fullName>
    </submittedName>
</protein>
<feature type="transmembrane region" description="Helical" evidence="1">
    <location>
        <begin position="96"/>
        <end position="117"/>
    </location>
</feature>
<keyword evidence="1" id="KW-0472">Membrane</keyword>
<feature type="transmembrane region" description="Helical" evidence="1">
    <location>
        <begin position="254"/>
        <end position="273"/>
    </location>
</feature>
<dbReference type="InterPro" id="IPR037185">
    <property type="entry name" value="EmrE-like"/>
</dbReference>
<name>A0ABT4VJH9_9HYPH</name>
<dbReference type="EMBL" id="JAPJZH010000003">
    <property type="protein sequence ID" value="MDA4844851.1"/>
    <property type="molecule type" value="Genomic_DNA"/>
</dbReference>
<sequence length="315" mass="33606">MTDPRKETRAVLTGIVTILLTVFAMALTDAFVKFSSADMTLWQIYVCRSAIALPLLLLLGRGGVLPKAIGWVALRSLALVAMYLAIYAAIPLLDLSVIAASLYTGPLFIVLLSAVFLHERVAPQQWLAVALGFVGVLFVVRPNGADFTALSLIPIIAALLYALVAVLTRAKCADETPASLAAGLNVGLIAFGGAASLWFWVSPSDHAETYPFLFGTWSSFGAGTIGILCVMAVLIVGVSIGLARAYQSPRPQIIATFDYAYLIFAAFWGFVFFREVPDVWTVAGIALIIAAGVLVLVRRPDAQASRLDKLPDTGT</sequence>
<dbReference type="Pfam" id="PF00892">
    <property type="entry name" value="EamA"/>
    <property type="match status" value="1"/>
</dbReference>
<keyword evidence="1" id="KW-1133">Transmembrane helix</keyword>
<dbReference type="Proteomes" id="UP001148313">
    <property type="component" value="Unassembled WGS sequence"/>
</dbReference>
<proteinExistence type="predicted"/>
<dbReference type="RefSeq" id="WP_271088398.1">
    <property type="nucleotide sequence ID" value="NZ_JAPJZH010000003.1"/>
</dbReference>
<feature type="domain" description="EamA" evidence="2">
    <location>
        <begin position="13"/>
        <end position="140"/>
    </location>
</feature>